<evidence type="ECO:0000256" key="5">
    <source>
        <dbReference type="ARBA" id="ARBA00022801"/>
    </source>
</evidence>
<dbReference type="PhylomeDB" id="A7TMW4"/>
<dbReference type="GO" id="GO:0005763">
    <property type="term" value="C:mitochondrial small ribosomal subunit"/>
    <property type="evidence" value="ECO:0007669"/>
    <property type="project" value="EnsemblFungi"/>
</dbReference>
<evidence type="ECO:0000256" key="1">
    <source>
        <dbReference type="ARBA" id="ARBA00008645"/>
    </source>
</evidence>
<dbReference type="OMA" id="VMVCHHG"/>
<sequence length="369" mass="42139">MSEDLRRRVLLDQLNGPNRVLESLDEEESEIGDLPTISRKYPYRHVSLNRPESPDHEDKFGDDSELWRDFFDHNARHVIDKNNISINLYYKLPNNLESPSIPLFICHHGAGSSALTFALLAKELYDRLEGKCAILTFDARGHGKTRPLDRNKKFPFNLDDFISDFVELSTWFYNEILTKAIPSEKLSLLLLGHSLGGSICTFSFTQFSQSIKSKILGVTMLDIVEEAAISALDNVQSFLDNTPNVFESYQKAIDWYIDNQLLRQRRSAEVSVPTLFFKTKSDKVVRITDLSMFRTYWSTWFSGLSSKFVSLPTTKLLILAGNDNLDKELIVGQMQGKYQLVVFQESGHFIQEDAPSKTALTLIDFGKEM</sequence>
<dbReference type="Proteomes" id="UP000000267">
    <property type="component" value="Unassembled WGS sequence"/>
</dbReference>
<dbReference type="eggNOG" id="KOG2564">
    <property type="taxonomic scope" value="Eukaryota"/>
</dbReference>
<proteinExistence type="inferred from homology"/>
<dbReference type="InterPro" id="IPR016812">
    <property type="entry name" value="PPase_methylesterase_euk"/>
</dbReference>
<comment type="catalytic activity">
    <reaction evidence="6">
        <text>[phosphatase 2A protein]-C-terminal L-leucine methyl ester + H2O = [phosphatase 2A protein]-C-terminal L-leucine + methanol + H(+)</text>
        <dbReference type="Rhea" id="RHEA:48548"/>
        <dbReference type="Rhea" id="RHEA-COMP:12134"/>
        <dbReference type="Rhea" id="RHEA-COMP:12135"/>
        <dbReference type="ChEBI" id="CHEBI:15377"/>
        <dbReference type="ChEBI" id="CHEBI:15378"/>
        <dbReference type="ChEBI" id="CHEBI:17790"/>
        <dbReference type="ChEBI" id="CHEBI:90516"/>
        <dbReference type="ChEBI" id="CHEBI:90517"/>
        <dbReference type="EC" id="3.1.1.89"/>
    </reaction>
</comment>
<evidence type="ECO:0000313" key="9">
    <source>
        <dbReference type="EMBL" id="EDO16436.1"/>
    </source>
</evidence>
<dbReference type="Gene3D" id="3.40.50.1820">
    <property type="entry name" value="alpha/beta hydrolase"/>
    <property type="match status" value="1"/>
</dbReference>
<dbReference type="HOGENOM" id="CLU_024818_3_0_1"/>
<dbReference type="KEGG" id="vpo:Kpol_1030p46"/>
<evidence type="ECO:0000256" key="2">
    <source>
        <dbReference type="ARBA" id="ARBA00013111"/>
    </source>
</evidence>
<dbReference type="EMBL" id="DS480425">
    <property type="protein sequence ID" value="EDO16436.1"/>
    <property type="molecule type" value="Genomic_DNA"/>
</dbReference>
<dbReference type="STRING" id="436907.A7TMW4"/>
<organism evidence="10">
    <name type="scientific">Vanderwaltozyma polyspora (strain ATCC 22028 / DSM 70294 / BCRC 21397 / CBS 2163 / NBRC 10782 / NRRL Y-8283 / UCD 57-17)</name>
    <name type="common">Kluyveromyces polysporus</name>
    <dbReference type="NCBI Taxonomy" id="436907"/>
    <lineage>
        <taxon>Eukaryota</taxon>
        <taxon>Fungi</taxon>
        <taxon>Dikarya</taxon>
        <taxon>Ascomycota</taxon>
        <taxon>Saccharomycotina</taxon>
        <taxon>Saccharomycetes</taxon>
        <taxon>Saccharomycetales</taxon>
        <taxon>Saccharomycetaceae</taxon>
        <taxon>Vanderwaltozyma</taxon>
    </lineage>
</organism>
<dbReference type="GeneID" id="5544569"/>
<dbReference type="GO" id="GO:0051723">
    <property type="term" value="F:protein methylesterase activity"/>
    <property type="evidence" value="ECO:0007669"/>
    <property type="project" value="UniProtKB-EC"/>
</dbReference>
<dbReference type="RefSeq" id="XP_001644294.1">
    <property type="nucleotide sequence ID" value="XM_001644244.1"/>
</dbReference>
<reference evidence="9 10" key="1">
    <citation type="journal article" date="2007" name="Proc. Natl. Acad. Sci. U.S.A.">
        <title>Independent sorting-out of thousands of duplicated gene pairs in two yeast species descended from a whole-genome duplication.</title>
        <authorList>
            <person name="Scannell D.R."/>
            <person name="Frank A.C."/>
            <person name="Conant G.C."/>
            <person name="Byrne K.P."/>
            <person name="Woolfit M."/>
            <person name="Wolfe K.H."/>
        </authorList>
    </citation>
    <scope>NUCLEOTIDE SEQUENCE [LARGE SCALE GENOMIC DNA]</scope>
    <source>
        <strain evidence="10">ATCC 22028 / DSM 70294 / BCRC 21397 / CBS 2163 / NBRC 10782 / NRRL Y-8283 / UCD 57-17</strain>
    </source>
</reference>
<dbReference type="PANTHER" id="PTHR14189">
    <property type="entry name" value="PROTEIN PHOSPHATASE METHYLESTERASE-1 RELATED"/>
    <property type="match status" value="1"/>
</dbReference>
<feature type="active site" evidence="7">
    <location>
        <position position="222"/>
    </location>
</feature>
<dbReference type="PIRSF" id="PIRSF022950">
    <property type="entry name" value="PPase_methylesterase_euk"/>
    <property type="match status" value="1"/>
</dbReference>
<evidence type="ECO:0000256" key="6">
    <source>
        <dbReference type="ARBA" id="ARBA00049203"/>
    </source>
</evidence>
<comment type="similarity">
    <text evidence="1">Belongs to the AB hydrolase superfamily.</text>
</comment>
<dbReference type="PANTHER" id="PTHR14189:SF0">
    <property type="entry name" value="PROTEIN PHOSPHATASE METHYLESTERASE 1"/>
    <property type="match status" value="1"/>
</dbReference>
<feature type="domain" description="AB hydrolase-1" evidence="8">
    <location>
        <begin position="102"/>
        <end position="355"/>
    </location>
</feature>
<dbReference type="SUPFAM" id="SSF53474">
    <property type="entry name" value="alpha/beta-Hydrolases"/>
    <property type="match status" value="1"/>
</dbReference>
<protein>
    <recommendedName>
        <fullName evidence="3">Protein phosphatase methylesterase 1</fullName>
        <ecNumber evidence="2">3.1.1.89</ecNumber>
    </recommendedName>
</protein>
<evidence type="ECO:0000256" key="4">
    <source>
        <dbReference type="ARBA" id="ARBA00022487"/>
    </source>
</evidence>
<feature type="active site" evidence="7">
    <location>
        <position position="194"/>
    </location>
</feature>
<accession>A7TMW4</accession>
<dbReference type="FunCoup" id="A7TMW4">
    <property type="interactions" value="868"/>
</dbReference>
<evidence type="ECO:0000259" key="8">
    <source>
        <dbReference type="Pfam" id="PF00561"/>
    </source>
</evidence>
<dbReference type="InterPro" id="IPR000073">
    <property type="entry name" value="AB_hydrolase_1"/>
</dbReference>
<feature type="non-terminal residue" evidence="9">
    <location>
        <position position="369"/>
    </location>
</feature>
<gene>
    <name evidence="9" type="ORF">Kpol_1030p46</name>
</gene>
<dbReference type="EC" id="3.1.1.89" evidence="2"/>
<dbReference type="AlphaFoldDB" id="A7TMW4"/>
<dbReference type="InParanoid" id="A7TMW4"/>
<dbReference type="ESTHER" id="vanpo-a7tmw4">
    <property type="family name" value="PPase_methylesterase_euk"/>
</dbReference>
<evidence type="ECO:0000256" key="7">
    <source>
        <dbReference type="PIRSR" id="PIRSR022950-1"/>
    </source>
</evidence>
<dbReference type="InterPro" id="IPR029058">
    <property type="entry name" value="AB_hydrolase_fold"/>
</dbReference>
<feature type="active site" evidence="7">
    <location>
        <position position="348"/>
    </location>
</feature>
<evidence type="ECO:0000313" key="10">
    <source>
        <dbReference type="Proteomes" id="UP000000267"/>
    </source>
</evidence>
<dbReference type="OrthoDB" id="194865at2759"/>
<keyword evidence="10" id="KW-1185">Reference proteome</keyword>
<evidence type="ECO:0000256" key="3">
    <source>
        <dbReference type="ARBA" id="ARBA00020672"/>
    </source>
</evidence>
<keyword evidence="5" id="KW-0378">Hydrolase</keyword>
<keyword evidence="4" id="KW-0719">Serine esterase</keyword>
<name>A7TMW4_VANPO</name>
<dbReference type="Pfam" id="PF00561">
    <property type="entry name" value="Abhydrolase_1"/>
    <property type="match status" value="1"/>
</dbReference>